<name>A0A2P2PZM8_RHIMU</name>
<evidence type="ECO:0000313" key="2">
    <source>
        <dbReference type="EMBL" id="MBX60190.1"/>
    </source>
</evidence>
<feature type="region of interest" description="Disordered" evidence="1">
    <location>
        <begin position="15"/>
        <end position="43"/>
    </location>
</feature>
<reference evidence="2" key="1">
    <citation type="submission" date="2018-02" db="EMBL/GenBank/DDBJ databases">
        <title>Rhizophora mucronata_Transcriptome.</title>
        <authorList>
            <person name="Meera S.P."/>
            <person name="Sreeshan A."/>
            <person name="Augustine A."/>
        </authorList>
    </citation>
    <scope>NUCLEOTIDE SEQUENCE</scope>
    <source>
        <tissue evidence="2">Leaf</tissue>
    </source>
</reference>
<dbReference type="AlphaFoldDB" id="A0A2P2PZM8"/>
<organism evidence="2">
    <name type="scientific">Rhizophora mucronata</name>
    <name type="common">Asiatic mangrove</name>
    <dbReference type="NCBI Taxonomy" id="61149"/>
    <lineage>
        <taxon>Eukaryota</taxon>
        <taxon>Viridiplantae</taxon>
        <taxon>Streptophyta</taxon>
        <taxon>Embryophyta</taxon>
        <taxon>Tracheophyta</taxon>
        <taxon>Spermatophyta</taxon>
        <taxon>Magnoliopsida</taxon>
        <taxon>eudicotyledons</taxon>
        <taxon>Gunneridae</taxon>
        <taxon>Pentapetalae</taxon>
        <taxon>rosids</taxon>
        <taxon>fabids</taxon>
        <taxon>Malpighiales</taxon>
        <taxon>Rhizophoraceae</taxon>
        <taxon>Rhizophora</taxon>
    </lineage>
</organism>
<sequence>MHEVWLTCMGTLPHVRGHSDDGMGKNSKPHKEHLDAAYHKIPQ</sequence>
<protein>
    <submittedName>
        <fullName evidence="2">Uncharacterized protein</fullName>
    </submittedName>
</protein>
<proteinExistence type="predicted"/>
<evidence type="ECO:0000256" key="1">
    <source>
        <dbReference type="SAM" id="MobiDB-lite"/>
    </source>
</evidence>
<accession>A0A2P2PZM8</accession>
<dbReference type="EMBL" id="GGEC01079706">
    <property type="protein sequence ID" value="MBX60190.1"/>
    <property type="molecule type" value="Transcribed_RNA"/>
</dbReference>
<feature type="compositionally biased region" description="Basic and acidic residues" evidence="1">
    <location>
        <begin position="32"/>
        <end position="43"/>
    </location>
</feature>